<keyword evidence="3" id="KW-1185">Reference proteome</keyword>
<evidence type="ECO:0000259" key="2">
    <source>
        <dbReference type="Pfam" id="PF10075"/>
    </source>
</evidence>
<feature type="domain" description="CSN8/PSMD8/EIF3K" evidence="2">
    <location>
        <begin position="95"/>
        <end position="228"/>
    </location>
</feature>
<dbReference type="WBParaSite" id="PSAMB.scaffold541size47719.g6781.t1">
    <property type="protein sequence ID" value="PSAMB.scaffold541size47719.g6781.t1"/>
    <property type="gene ID" value="PSAMB.scaffold541size47719.g6781"/>
</dbReference>
<dbReference type="Gene3D" id="1.25.40.990">
    <property type="match status" value="1"/>
</dbReference>
<evidence type="ECO:0000313" key="3">
    <source>
        <dbReference type="Proteomes" id="UP000887566"/>
    </source>
</evidence>
<feature type="region of interest" description="Disordered" evidence="1">
    <location>
        <begin position="1"/>
        <end position="70"/>
    </location>
</feature>
<reference evidence="4" key="1">
    <citation type="submission" date="2022-11" db="UniProtKB">
        <authorList>
            <consortium name="WormBaseParasite"/>
        </authorList>
    </citation>
    <scope>IDENTIFICATION</scope>
</reference>
<proteinExistence type="predicted"/>
<accession>A0A914WVL2</accession>
<feature type="compositionally biased region" description="Pro residues" evidence="1">
    <location>
        <begin position="10"/>
        <end position="25"/>
    </location>
</feature>
<protein>
    <submittedName>
        <fullName evidence="4">CSN8/PSMD8/EIF3K domain-containing protein</fullName>
    </submittedName>
</protein>
<sequence length="253" mass="27861">MQEQQVTSPSAPPADPTRPADPPQPQQAQASAEEHQQGVQRQEASQAHMVSEAMQADQQTPRQPTPAASVTVTASTIPMRVAQLESAELDGVCSTEMYAQLLACYLAMSSWKQAQLLHWRLPASPRKSDEVKAVWAVGKPLIQRKLSQAYRAYHATAFTEALRPYMEVVVQQSRIAAFDLAARAYCKIKVENLAQLVDLDGDDLKAAIHQRGWTVASNFVAPLMADDQKDKHPPNDGILEVTTLVDYASFLEN</sequence>
<evidence type="ECO:0000256" key="1">
    <source>
        <dbReference type="SAM" id="MobiDB-lite"/>
    </source>
</evidence>
<dbReference type="Pfam" id="PF10075">
    <property type="entry name" value="CSN8_PSD8_EIF3K"/>
    <property type="match status" value="1"/>
</dbReference>
<organism evidence="3 4">
    <name type="scientific">Plectus sambesii</name>
    <dbReference type="NCBI Taxonomy" id="2011161"/>
    <lineage>
        <taxon>Eukaryota</taxon>
        <taxon>Metazoa</taxon>
        <taxon>Ecdysozoa</taxon>
        <taxon>Nematoda</taxon>
        <taxon>Chromadorea</taxon>
        <taxon>Plectida</taxon>
        <taxon>Plectina</taxon>
        <taxon>Plectoidea</taxon>
        <taxon>Plectidae</taxon>
        <taxon>Plectus</taxon>
    </lineage>
</organism>
<name>A0A914WVL2_9BILA</name>
<dbReference type="InterPro" id="IPR033464">
    <property type="entry name" value="CSN8_PSD8_EIF3K"/>
</dbReference>
<evidence type="ECO:0000313" key="4">
    <source>
        <dbReference type="WBParaSite" id="PSAMB.scaffold541size47719.g6781.t1"/>
    </source>
</evidence>
<dbReference type="Proteomes" id="UP000887566">
    <property type="component" value="Unplaced"/>
</dbReference>
<dbReference type="AlphaFoldDB" id="A0A914WVL2"/>